<evidence type="ECO:0000313" key="1">
    <source>
        <dbReference type="EMBL" id="CAA9388009.1"/>
    </source>
</evidence>
<name>A0A6J4NK13_9ACTN</name>
<sequence length="62" mass="6682">MSRRARLWPHFNTTYVNSGVTRLMVGSTGAAGGDLPVRWCGGCSAGVVRREMAAWRALGSRS</sequence>
<organism evidence="1">
    <name type="scientific">uncultured Nocardioides sp</name>
    <dbReference type="NCBI Taxonomy" id="198441"/>
    <lineage>
        <taxon>Bacteria</taxon>
        <taxon>Bacillati</taxon>
        <taxon>Actinomycetota</taxon>
        <taxon>Actinomycetes</taxon>
        <taxon>Propionibacteriales</taxon>
        <taxon>Nocardioidaceae</taxon>
        <taxon>Nocardioides</taxon>
        <taxon>environmental samples</taxon>
    </lineage>
</organism>
<reference evidence="1" key="1">
    <citation type="submission" date="2020-02" db="EMBL/GenBank/DDBJ databases">
        <authorList>
            <person name="Meier V. D."/>
        </authorList>
    </citation>
    <scope>NUCLEOTIDE SEQUENCE</scope>
    <source>
        <strain evidence="1">AVDCRST_MAG06</strain>
    </source>
</reference>
<proteinExistence type="predicted"/>
<dbReference type="AlphaFoldDB" id="A0A6J4NK13"/>
<protein>
    <submittedName>
        <fullName evidence="1">Uncharacterized protein</fullName>
    </submittedName>
</protein>
<dbReference type="EMBL" id="CADCUP010000098">
    <property type="protein sequence ID" value="CAA9388009.1"/>
    <property type="molecule type" value="Genomic_DNA"/>
</dbReference>
<gene>
    <name evidence="1" type="ORF">AVDCRST_MAG06-1393</name>
</gene>
<accession>A0A6J4NK13</accession>